<name>A0A395JLL3_9GAMM</name>
<accession>A0A395JLL3</accession>
<protein>
    <submittedName>
        <fullName evidence="1">Proteic killer suppression protein</fullName>
    </submittedName>
</protein>
<evidence type="ECO:0000313" key="1">
    <source>
        <dbReference type="EMBL" id="RBP48670.1"/>
    </source>
</evidence>
<proteinExistence type="predicted"/>
<dbReference type="Gene3D" id="3.30.2310.20">
    <property type="entry name" value="RelE-like"/>
    <property type="match status" value="1"/>
</dbReference>
<dbReference type="InterPro" id="IPR007711">
    <property type="entry name" value="HigB-1"/>
</dbReference>
<keyword evidence="2" id="KW-1185">Reference proteome</keyword>
<dbReference type="Proteomes" id="UP000253083">
    <property type="component" value="Unassembled WGS sequence"/>
</dbReference>
<dbReference type="RefSeq" id="WP_113955275.1">
    <property type="nucleotide sequence ID" value="NZ_QNRT01000005.1"/>
</dbReference>
<gene>
    <name evidence="1" type="ORF">DFR28_1058</name>
</gene>
<sequence>MIKSFANKDAKLLFERRRSKRFANIERAALRKLVMLNAATELCDLEVPPGNRLEPLRGDRLGQHSIRINRQWRICFNWNNGDVENVEICDYH</sequence>
<evidence type="ECO:0000313" key="2">
    <source>
        <dbReference type="Proteomes" id="UP000253083"/>
    </source>
</evidence>
<comment type="caution">
    <text evidence="1">The sequence shown here is derived from an EMBL/GenBank/DDBJ whole genome shotgun (WGS) entry which is preliminary data.</text>
</comment>
<dbReference type="Pfam" id="PF05015">
    <property type="entry name" value="HigB-like_toxin"/>
    <property type="match status" value="1"/>
</dbReference>
<dbReference type="AlphaFoldDB" id="A0A395JLL3"/>
<dbReference type="EMBL" id="QNRT01000005">
    <property type="protein sequence ID" value="RBP48670.1"/>
    <property type="molecule type" value="Genomic_DNA"/>
</dbReference>
<reference evidence="1 2" key="1">
    <citation type="submission" date="2018-06" db="EMBL/GenBank/DDBJ databases">
        <title>Genomic Encyclopedia of Type Strains, Phase IV (KMG-IV): sequencing the most valuable type-strain genomes for metagenomic binning, comparative biology and taxonomic classification.</title>
        <authorList>
            <person name="Goeker M."/>
        </authorList>
    </citation>
    <scope>NUCLEOTIDE SEQUENCE [LARGE SCALE GENOMIC DNA]</scope>
    <source>
        <strain evidence="1 2">DSM 24032</strain>
    </source>
</reference>
<dbReference type="PANTHER" id="PTHR40266:SF2">
    <property type="entry name" value="TOXIN HIGB-1"/>
    <property type="match status" value="1"/>
</dbReference>
<dbReference type="InterPro" id="IPR035093">
    <property type="entry name" value="RelE/ParE_toxin_dom_sf"/>
</dbReference>
<organism evidence="1 2">
    <name type="scientific">Arenicella xantha</name>
    <dbReference type="NCBI Taxonomy" id="644221"/>
    <lineage>
        <taxon>Bacteria</taxon>
        <taxon>Pseudomonadati</taxon>
        <taxon>Pseudomonadota</taxon>
        <taxon>Gammaproteobacteria</taxon>
        <taxon>Arenicellales</taxon>
        <taxon>Arenicellaceae</taxon>
        <taxon>Arenicella</taxon>
    </lineage>
</organism>
<dbReference type="PANTHER" id="PTHR40266">
    <property type="entry name" value="TOXIN HIGB-1"/>
    <property type="match status" value="1"/>
</dbReference>
<dbReference type="InParanoid" id="A0A395JLL3"/>
<dbReference type="OrthoDB" id="9801102at2"/>
<dbReference type="SUPFAM" id="SSF143011">
    <property type="entry name" value="RelE-like"/>
    <property type="match status" value="1"/>
</dbReference>